<evidence type="ECO:0000256" key="1">
    <source>
        <dbReference type="ARBA" id="ARBA00004651"/>
    </source>
</evidence>
<evidence type="ECO:0000313" key="11">
    <source>
        <dbReference type="EMBL" id="ERS93286.1"/>
    </source>
</evidence>
<dbReference type="PANTHER" id="PTHR32309">
    <property type="entry name" value="TYROSINE-PROTEIN KINASE"/>
    <property type="match status" value="1"/>
</dbReference>
<evidence type="ECO:0000313" key="12">
    <source>
        <dbReference type="Proteomes" id="UP000017131"/>
    </source>
</evidence>
<protein>
    <recommendedName>
        <fullName evidence="10">Polysaccharide chain length determinant N-terminal domain-containing protein</fullName>
    </recommendedName>
</protein>
<feature type="transmembrane region" description="Helical" evidence="9">
    <location>
        <begin position="20"/>
        <end position="40"/>
    </location>
</feature>
<evidence type="ECO:0000256" key="7">
    <source>
        <dbReference type="ARBA" id="ARBA00023136"/>
    </source>
</evidence>
<dbReference type="PANTHER" id="PTHR32309:SF13">
    <property type="entry name" value="FERRIC ENTEROBACTIN TRANSPORT PROTEIN FEPE"/>
    <property type="match status" value="1"/>
</dbReference>
<keyword evidence="8" id="KW-0270">Exopolysaccharide synthesis</keyword>
<keyword evidence="3" id="KW-1003">Cell membrane</keyword>
<proteinExistence type="inferred from homology"/>
<evidence type="ECO:0000259" key="10">
    <source>
        <dbReference type="Pfam" id="PF02706"/>
    </source>
</evidence>
<comment type="caution">
    <text evidence="11">The sequence shown here is derived from an EMBL/GenBank/DDBJ whole genome shotgun (WGS) entry which is preliminary data.</text>
</comment>
<accession>A0ABP2YT60</accession>
<name>A0ABP2YT60_STASI</name>
<gene>
    <name evidence="11" type="ORF">SSIM_08350</name>
</gene>
<dbReference type="InterPro" id="IPR050445">
    <property type="entry name" value="Bact_polysacc_biosynth/exp"/>
</dbReference>
<dbReference type="Proteomes" id="UP000017131">
    <property type="component" value="Unassembled WGS sequence"/>
</dbReference>
<keyword evidence="4 9" id="KW-0812">Transmembrane</keyword>
<comment type="subcellular location">
    <subcellularLocation>
        <location evidence="1">Cell membrane</location>
        <topology evidence="1">Multi-pass membrane protein</topology>
    </subcellularLocation>
</comment>
<feature type="transmembrane region" description="Helical" evidence="9">
    <location>
        <begin position="173"/>
        <end position="190"/>
    </location>
</feature>
<dbReference type="InterPro" id="IPR003856">
    <property type="entry name" value="LPS_length_determ_N"/>
</dbReference>
<evidence type="ECO:0000256" key="5">
    <source>
        <dbReference type="ARBA" id="ARBA00022903"/>
    </source>
</evidence>
<evidence type="ECO:0000256" key="9">
    <source>
        <dbReference type="SAM" id="Phobius"/>
    </source>
</evidence>
<reference evidence="11 12" key="1">
    <citation type="journal article" date="2013" name="Genome Announc.">
        <title>Draft Genome Sequence of Staphylococcus simulans UMC-CNS-990, Isolated from a Case of Chronic Bovine Mastitis.</title>
        <authorList>
            <person name="Calcutt M.J."/>
            <person name="Foecking M.F."/>
            <person name="Hsieh H.Y."/>
            <person name="Perry J."/>
            <person name="Stewart G.C."/>
            <person name="Middleton J.R."/>
        </authorList>
    </citation>
    <scope>NUCLEOTIDE SEQUENCE [LARGE SCALE GENOMIC DNA]</scope>
    <source>
        <strain evidence="11 12">UMC-CNS-990</strain>
    </source>
</reference>
<evidence type="ECO:0000256" key="2">
    <source>
        <dbReference type="ARBA" id="ARBA00006683"/>
    </source>
</evidence>
<evidence type="ECO:0000256" key="4">
    <source>
        <dbReference type="ARBA" id="ARBA00022692"/>
    </source>
</evidence>
<dbReference type="EMBL" id="AXDY01000006">
    <property type="protein sequence ID" value="ERS93286.1"/>
    <property type="molecule type" value="Genomic_DNA"/>
</dbReference>
<evidence type="ECO:0000256" key="8">
    <source>
        <dbReference type="ARBA" id="ARBA00023169"/>
    </source>
</evidence>
<keyword evidence="7 9" id="KW-0472">Membrane</keyword>
<keyword evidence="12" id="KW-1185">Reference proteome</keyword>
<comment type="similarity">
    <text evidence="2">Belongs to the CpsC/CapA family.</text>
</comment>
<evidence type="ECO:0000256" key="6">
    <source>
        <dbReference type="ARBA" id="ARBA00022989"/>
    </source>
</evidence>
<keyword evidence="5" id="KW-0972">Capsule biogenesis/degradation</keyword>
<dbReference type="RefSeq" id="WP_023015754.1">
    <property type="nucleotide sequence ID" value="NZ_AXDY01000006.1"/>
</dbReference>
<evidence type="ECO:0000256" key="3">
    <source>
        <dbReference type="ARBA" id="ARBA00022475"/>
    </source>
</evidence>
<feature type="domain" description="Polysaccharide chain length determinant N-terminal" evidence="10">
    <location>
        <begin position="5"/>
        <end position="93"/>
    </location>
</feature>
<keyword evidence="6 9" id="KW-1133">Transmembrane helix</keyword>
<organism evidence="11 12">
    <name type="scientific">Staphylococcus simulans UMC-CNS-990</name>
    <dbReference type="NCBI Taxonomy" id="1405498"/>
    <lineage>
        <taxon>Bacteria</taxon>
        <taxon>Bacillati</taxon>
        <taxon>Bacillota</taxon>
        <taxon>Bacilli</taxon>
        <taxon>Bacillales</taxon>
        <taxon>Staphylococcaceae</taxon>
        <taxon>Staphylococcus</taxon>
    </lineage>
</organism>
<sequence>MEKAIDLNKLIKILKKNLKILITLPLITLVIGVLLSVLVFKPEYEASTQILVNQKEHDGDMMAQQVQSNLQLVKTYSDIIKSPRILDEVSKQLKGKHSAKELSSMLTVDNQAESQIMNINVRSGNEKDAQNVANKITKVFSDEASQIMNIDNVSILSKAEQAKKVSPKPVQNAIVAFLLGIIISLVIIFLKETLDKRIKTEEDVEEILNLPVLGSIPDLKK</sequence>
<dbReference type="Pfam" id="PF02706">
    <property type="entry name" value="Wzz"/>
    <property type="match status" value="1"/>
</dbReference>